<proteinExistence type="predicted"/>
<sequence length="161" mass="17147">MDSTEARTPDLKRSMGGHAMSTNQLFIATHHEASRFARGNGSAPKNLIDLGEATDLDLEVLGELAVKTVHATGTETALGMVDVDLDQLMVLPDALVEVFAELPTLEDQEEVTELAAAWAATEELASTVEVAEPLLRSIAGLAAQVIAADEDARLTLYYITA</sequence>
<dbReference type="Proteomes" id="UP000002007">
    <property type="component" value="Chromosome"/>
</dbReference>
<dbReference type="STRING" id="288705.RSal33209_1080"/>
<dbReference type="eggNOG" id="ENOG502ZJRU">
    <property type="taxonomic scope" value="Bacteria"/>
</dbReference>
<keyword evidence="2" id="KW-1185">Reference proteome</keyword>
<dbReference type="EMBL" id="CP000910">
    <property type="protein sequence ID" value="ABY22818.1"/>
    <property type="molecule type" value="Genomic_DNA"/>
</dbReference>
<dbReference type="AlphaFoldDB" id="A9WP43"/>
<gene>
    <name evidence="1" type="ordered locus">RSal33209_1080</name>
</gene>
<evidence type="ECO:0000313" key="2">
    <source>
        <dbReference type="Proteomes" id="UP000002007"/>
    </source>
</evidence>
<organism evidence="1 2">
    <name type="scientific">Renibacterium salmoninarum (strain ATCC 33209 / DSM 20767 / JCM 11484 / NBRC 15589 / NCIMB 2235)</name>
    <dbReference type="NCBI Taxonomy" id="288705"/>
    <lineage>
        <taxon>Bacteria</taxon>
        <taxon>Bacillati</taxon>
        <taxon>Actinomycetota</taxon>
        <taxon>Actinomycetes</taxon>
        <taxon>Micrococcales</taxon>
        <taxon>Micrococcaceae</taxon>
        <taxon>Renibacterium</taxon>
    </lineage>
</organism>
<dbReference type="HOGENOM" id="CLU_1736781_0_0_11"/>
<reference evidence="2" key="1">
    <citation type="journal article" date="2008" name="J. Bacteriol.">
        <title>Genome sequence of the fish pathogen Renibacterium salmoninarum suggests reductive evolution away from an environmental Arthrobacter ancestor.</title>
        <authorList>
            <person name="Wiens G.D."/>
            <person name="Rockey D.D."/>
            <person name="Wu Z."/>
            <person name="Chang J."/>
            <person name="Levy R."/>
            <person name="Crane S."/>
            <person name="Chen D.S."/>
            <person name="Capri G.R."/>
            <person name="Burnett J.R."/>
            <person name="Sudheesh P.S."/>
            <person name="Schipma M.J."/>
            <person name="Burd H."/>
            <person name="Bhattacharyya A."/>
            <person name="Rhodes L.D."/>
            <person name="Kaul R."/>
            <person name="Strom M.S."/>
        </authorList>
    </citation>
    <scope>NUCLEOTIDE SEQUENCE [LARGE SCALE GENOMIC DNA]</scope>
    <source>
        <strain evidence="2">ATCC 33209 / DSM 20767 / JCM 11484 / NBRC 15589 / NCIMB 2235</strain>
    </source>
</reference>
<accession>A9WP43</accession>
<evidence type="ECO:0000313" key="1">
    <source>
        <dbReference type="EMBL" id="ABY22818.1"/>
    </source>
</evidence>
<name>A9WP43_RENSM</name>
<protein>
    <submittedName>
        <fullName evidence="1">Uncharacterized protein</fullName>
    </submittedName>
</protein>
<dbReference type="KEGG" id="rsa:RSal33209_1080"/>